<dbReference type="EMBL" id="CP001848">
    <property type="protein sequence ID" value="ADB17981.1"/>
    <property type="molecule type" value="Genomic_DNA"/>
</dbReference>
<dbReference type="AlphaFoldDB" id="D2QXE1"/>
<organism evidence="1 2">
    <name type="scientific">Pirellula staleyi (strain ATCC 27377 / DSM 6068 / ICPB 4128)</name>
    <name type="common">Pirella staleyi</name>
    <dbReference type="NCBI Taxonomy" id="530564"/>
    <lineage>
        <taxon>Bacteria</taxon>
        <taxon>Pseudomonadati</taxon>
        <taxon>Planctomycetota</taxon>
        <taxon>Planctomycetia</taxon>
        <taxon>Pirellulales</taxon>
        <taxon>Pirellulaceae</taxon>
        <taxon>Pirellula</taxon>
    </lineage>
</organism>
<proteinExistence type="predicted"/>
<keyword evidence="2" id="KW-1185">Reference proteome</keyword>
<accession>D2QXE1</accession>
<dbReference type="Proteomes" id="UP000001887">
    <property type="component" value="Chromosome"/>
</dbReference>
<dbReference type="KEGG" id="psl:Psta_3317"/>
<gene>
    <name evidence="1" type="ordered locus">Psta_3317</name>
</gene>
<name>D2QXE1_PIRSD</name>
<sequence>MQGVNLKQLDKVVRSVKFCDAHFRKRSYPTENAALPVDCRDLQNHSASCPQCWVNETTKFAITSLLHLPAANRVIRSEHVAVRRHLSWQPRRVSVSHVFHSLN</sequence>
<dbReference type="STRING" id="530564.Psta_3317"/>
<reference evidence="1 2" key="1">
    <citation type="journal article" date="2009" name="Stand. Genomic Sci.">
        <title>Complete genome sequence of Pirellula staleyi type strain (ATCC 27377).</title>
        <authorList>
            <person name="Clum A."/>
            <person name="Tindall B.J."/>
            <person name="Sikorski J."/>
            <person name="Ivanova N."/>
            <person name="Mavrommatis K."/>
            <person name="Lucas S."/>
            <person name="Glavina del Rio T."/>
            <person name="Nolan M."/>
            <person name="Chen F."/>
            <person name="Tice H."/>
            <person name="Pitluck S."/>
            <person name="Cheng J.F."/>
            <person name="Chertkov O."/>
            <person name="Brettin T."/>
            <person name="Han C."/>
            <person name="Detter J.C."/>
            <person name="Kuske C."/>
            <person name="Bruce D."/>
            <person name="Goodwin L."/>
            <person name="Ovchinikova G."/>
            <person name="Pati A."/>
            <person name="Mikhailova N."/>
            <person name="Chen A."/>
            <person name="Palaniappan K."/>
            <person name="Land M."/>
            <person name="Hauser L."/>
            <person name="Chang Y.J."/>
            <person name="Jeffries C.D."/>
            <person name="Chain P."/>
            <person name="Rohde M."/>
            <person name="Goker M."/>
            <person name="Bristow J."/>
            <person name="Eisen J.A."/>
            <person name="Markowitz V."/>
            <person name="Hugenholtz P."/>
            <person name="Kyrpides N.C."/>
            <person name="Klenk H.P."/>
            <person name="Lapidus A."/>
        </authorList>
    </citation>
    <scope>NUCLEOTIDE SEQUENCE [LARGE SCALE GENOMIC DNA]</scope>
    <source>
        <strain evidence="2">ATCC 27377 / DSM 6068 / ICPB 4128</strain>
    </source>
</reference>
<evidence type="ECO:0000313" key="2">
    <source>
        <dbReference type="Proteomes" id="UP000001887"/>
    </source>
</evidence>
<dbReference type="HOGENOM" id="CLU_2261148_0_0_0"/>
<evidence type="ECO:0000313" key="1">
    <source>
        <dbReference type="EMBL" id="ADB17981.1"/>
    </source>
</evidence>
<protein>
    <submittedName>
        <fullName evidence="1">Uncharacterized protein</fullName>
    </submittedName>
</protein>